<dbReference type="RefSeq" id="WP_105185546.1">
    <property type="nucleotide sequence ID" value="NZ_BAAAGO010000007.1"/>
</dbReference>
<protein>
    <submittedName>
        <fullName evidence="2">Uncharacterized protein</fullName>
    </submittedName>
</protein>
<dbReference type="AlphaFoldDB" id="A0A2N9JES0"/>
<sequence>MTADDNGAQQSPVVPIVVLSLMVVACLLSGVMLTGLSVDHYSLPAPDGGVQSMTHTYPERVALAWTAWAGAAGAAIGLVLTLLKRPLSRVWWVVLAILTIVALNAALIISAQPTPSY</sequence>
<feature type="transmembrane region" description="Helical" evidence="1">
    <location>
        <begin position="90"/>
        <end position="111"/>
    </location>
</feature>
<reference evidence="2 3" key="1">
    <citation type="submission" date="2018-02" db="EMBL/GenBank/DDBJ databases">
        <authorList>
            <person name="Cohen D.B."/>
            <person name="Kent A.D."/>
        </authorList>
    </citation>
    <scope>NUCLEOTIDE SEQUENCE [LARGE SCALE GENOMIC DNA]</scope>
    <source>
        <strain evidence="2">1</strain>
    </source>
</reference>
<feature type="transmembrane region" description="Helical" evidence="1">
    <location>
        <begin position="12"/>
        <end position="33"/>
    </location>
</feature>
<proteinExistence type="predicted"/>
<evidence type="ECO:0000256" key="1">
    <source>
        <dbReference type="SAM" id="Phobius"/>
    </source>
</evidence>
<keyword evidence="1" id="KW-0812">Transmembrane</keyword>
<dbReference type="Proteomes" id="UP000238164">
    <property type="component" value="Chromosome 1"/>
</dbReference>
<keyword evidence="1" id="KW-1133">Transmembrane helix</keyword>
<feature type="transmembrane region" description="Helical" evidence="1">
    <location>
        <begin position="62"/>
        <end position="83"/>
    </location>
</feature>
<keyword evidence="1" id="KW-0472">Membrane</keyword>
<dbReference type="EMBL" id="LT985188">
    <property type="protein sequence ID" value="SPD86621.1"/>
    <property type="molecule type" value="Genomic_DNA"/>
</dbReference>
<keyword evidence="3" id="KW-1185">Reference proteome</keyword>
<accession>A0A2N9JES0</accession>
<organism evidence="2 3">
    <name type="scientific">Micropruina glycogenica</name>
    <dbReference type="NCBI Taxonomy" id="75385"/>
    <lineage>
        <taxon>Bacteria</taxon>
        <taxon>Bacillati</taxon>
        <taxon>Actinomycetota</taxon>
        <taxon>Actinomycetes</taxon>
        <taxon>Propionibacteriales</taxon>
        <taxon>Nocardioidaceae</taxon>
        <taxon>Micropruina</taxon>
    </lineage>
</organism>
<evidence type="ECO:0000313" key="3">
    <source>
        <dbReference type="Proteomes" id="UP000238164"/>
    </source>
</evidence>
<gene>
    <name evidence="2" type="ORF">MPLG2_1585</name>
</gene>
<evidence type="ECO:0000313" key="2">
    <source>
        <dbReference type="EMBL" id="SPD86621.1"/>
    </source>
</evidence>
<dbReference type="KEGG" id="mgg:MPLG2_1585"/>
<name>A0A2N9JES0_9ACTN</name>